<dbReference type="Proteomes" id="UP000013015">
    <property type="component" value="Unassembled WGS sequence"/>
</dbReference>
<dbReference type="RefSeq" id="WP_005962337.1">
    <property type="nucleotide sequence ID" value="NZ_CP040505.1"/>
</dbReference>
<evidence type="ECO:0000256" key="1">
    <source>
        <dbReference type="ARBA" id="ARBA00004990"/>
    </source>
</evidence>
<evidence type="ECO:0000256" key="8">
    <source>
        <dbReference type="HAMAP-Rule" id="MF_00158"/>
    </source>
</evidence>
<comment type="miscellaneous">
    <text evidence="8">The reaction proceeds by a bi uni uni bi ping pong mechanism.</text>
</comment>
<evidence type="ECO:0000256" key="7">
    <source>
        <dbReference type="ARBA" id="ARBA00048258"/>
    </source>
</evidence>
<dbReference type="SUPFAM" id="SSF52374">
    <property type="entry name" value="Nucleotidylyl transferase"/>
    <property type="match status" value="1"/>
</dbReference>
<dbReference type="Pfam" id="PF02569">
    <property type="entry name" value="Pantoate_ligase"/>
    <property type="match status" value="1"/>
</dbReference>
<evidence type="ECO:0000256" key="3">
    <source>
        <dbReference type="ARBA" id="ARBA00022598"/>
    </source>
</evidence>
<dbReference type="PANTHER" id="PTHR21299">
    <property type="entry name" value="CYTIDYLATE KINASE/PANTOATE-BETA-ALANINE LIGASE"/>
    <property type="match status" value="1"/>
</dbReference>
<keyword evidence="5 8" id="KW-0547">Nucleotide-binding</keyword>
<feature type="binding site" evidence="8">
    <location>
        <position position="62"/>
    </location>
    <ligand>
        <name>(R)-pantoate</name>
        <dbReference type="ChEBI" id="CHEBI:15980"/>
    </ligand>
</feature>
<comment type="subunit">
    <text evidence="8">Homodimer.</text>
</comment>
<dbReference type="InterPro" id="IPR003721">
    <property type="entry name" value="Pantoate_ligase"/>
</dbReference>
<keyword evidence="3 8" id="KW-0436">Ligase</keyword>
<dbReference type="PANTHER" id="PTHR21299:SF1">
    <property type="entry name" value="PANTOATE--BETA-ALANINE LIGASE"/>
    <property type="match status" value="1"/>
</dbReference>
<evidence type="ECO:0000313" key="9">
    <source>
        <dbReference type="EMBL" id="ENO18559.1"/>
    </source>
</evidence>
<keyword evidence="4 8" id="KW-0566">Pantothenate biosynthesis</keyword>
<dbReference type="OrthoDB" id="9773087at2"/>
<keyword evidence="8" id="KW-0963">Cytoplasm</keyword>
<dbReference type="GO" id="GO:0005829">
    <property type="term" value="C:cytosol"/>
    <property type="evidence" value="ECO:0007669"/>
    <property type="project" value="TreeGrafter"/>
</dbReference>
<evidence type="ECO:0000256" key="4">
    <source>
        <dbReference type="ARBA" id="ARBA00022655"/>
    </source>
</evidence>
<name>N6WE83_9ACTO</name>
<dbReference type="STRING" id="888050.HMPREF9004_0608"/>
<dbReference type="NCBIfam" id="TIGR00018">
    <property type="entry name" value="panC"/>
    <property type="match status" value="1"/>
</dbReference>
<comment type="subcellular location">
    <subcellularLocation>
        <location evidence="8">Cytoplasm</location>
    </subcellularLocation>
</comment>
<sequence>MTHRPVLTRTREELAAALADLKGTRALVMTMGALHKGHLQLVKRAKELGDHVVVTIFVNPTQFAPGEDFDAYPRTLDADMAALESVGADLVWAPSPEDAYPEPVDLSIDPGRIAHVLEGTARPTHFAGVALVCTKVVGLVRPDVALFGEKDAQQLAVLRHVFSQLDVPVRVEGVPIVRDTDGVALSSRNRYLLEDERVRARSLSKGLEAGREAAANGASAEQAVTAVLQVLETTGGIDVDYVALVDEGTFDILAGTPGVALVTEKDARPATMVEGGRACRILLAAKVGTTRLIDNLPVILEVERG</sequence>
<comment type="catalytic activity">
    <reaction evidence="7 8">
        <text>(R)-pantoate + beta-alanine + ATP = (R)-pantothenate + AMP + diphosphate + H(+)</text>
        <dbReference type="Rhea" id="RHEA:10912"/>
        <dbReference type="ChEBI" id="CHEBI:15378"/>
        <dbReference type="ChEBI" id="CHEBI:15980"/>
        <dbReference type="ChEBI" id="CHEBI:29032"/>
        <dbReference type="ChEBI" id="CHEBI:30616"/>
        <dbReference type="ChEBI" id="CHEBI:33019"/>
        <dbReference type="ChEBI" id="CHEBI:57966"/>
        <dbReference type="ChEBI" id="CHEBI:456215"/>
        <dbReference type="EC" id="6.3.2.1"/>
    </reaction>
</comment>
<evidence type="ECO:0000256" key="6">
    <source>
        <dbReference type="ARBA" id="ARBA00022840"/>
    </source>
</evidence>
<dbReference type="InterPro" id="IPR014729">
    <property type="entry name" value="Rossmann-like_a/b/a_fold"/>
</dbReference>
<keyword evidence="10" id="KW-1185">Reference proteome</keyword>
<feature type="binding site" evidence="8">
    <location>
        <position position="62"/>
    </location>
    <ligand>
        <name>beta-alanine</name>
        <dbReference type="ChEBI" id="CHEBI:57966"/>
    </ligand>
</feature>
<comment type="function">
    <text evidence="8">Catalyzes the condensation of pantoate with beta-alanine in an ATP-dependent reaction via a pantoyl-adenylate intermediate.</text>
</comment>
<feature type="binding site" evidence="8">
    <location>
        <begin position="185"/>
        <end position="188"/>
    </location>
    <ligand>
        <name>ATP</name>
        <dbReference type="ChEBI" id="CHEBI:30616"/>
    </ligand>
</feature>
<dbReference type="GO" id="GO:0005524">
    <property type="term" value="F:ATP binding"/>
    <property type="evidence" value="ECO:0007669"/>
    <property type="project" value="UniProtKB-KW"/>
</dbReference>
<dbReference type="AlphaFoldDB" id="N6WE83"/>
<dbReference type="InterPro" id="IPR004821">
    <property type="entry name" value="Cyt_trans-like"/>
</dbReference>
<comment type="caution">
    <text evidence="9">The sequence shown here is derived from an EMBL/GenBank/DDBJ whole genome shotgun (WGS) entry which is preliminary data.</text>
</comment>
<comment type="pathway">
    <text evidence="1 8">Cofactor biosynthesis; (R)-pantothenate biosynthesis; (R)-pantothenate from (R)-pantoate and beta-alanine: step 1/1.</text>
</comment>
<feature type="binding site" evidence="8">
    <location>
        <begin position="148"/>
        <end position="151"/>
    </location>
    <ligand>
        <name>ATP</name>
        <dbReference type="ChEBI" id="CHEBI:30616"/>
    </ligand>
</feature>
<dbReference type="eggNOG" id="COG0414">
    <property type="taxonomic scope" value="Bacteria"/>
</dbReference>
<dbReference type="EMBL" id="AQHZ01000010">
    <property type="protein sequence ID" value="ENO18559.1"/>
    <property type="molecule type" value="Genomic_DNA"/>
</dbReference>
<organism evidence="9 10">
    <name type="scientific">Schaalia cardiffensis F0333</name>
    <dbReference type="NCBI Taxonomy" id="888050"/>
    <lineage>
        <taxon>Bacteria</taxon>
        <taxon>Bacillati</taxon>
        <taxon>Actinomycetota</taxon>
        <taxon>Actinomycetes</taxon>
        <taxon>Actinomycetales</taxon>
        <taxon>Actinomycetaceae</taxon>
        <taxon>Schaalia</taxon>
    </lineage>
</organism>
<keyword evidence="6 8" id="KW-0067">ATP-binding</keyword>
<feature type="binding site" evidence="8">
    <location>
        <begin position="31"/>
        <end position="38"/>
    </location>
    <ligand>
        <name>ATP</name>
        <dbReference type="ChEBI" id="CHEBI:30616"/>
    </ligand>
</feature>
<dbReference type="HAMAP" id="MF_00158">
    <property type="entry name" value="PanC"/>
    <property type="match status" value="1"/>
</dbReference>
<dbReference type="HOGENOM" id="CLU_047148_0_2_11"/>
<feature type="binding site" evidence="8">
    <location>
        <position position="177"/>
    </location>
    <ligand>
        <name>ATP</name>
        <dbReference type="ChEBI" id="CHEBI:30616"/>
    </ligand>
</feature>
<evidence type="ECO:0000256" key="2">
    <source>
        <dbReference type="ARBA" id="ARBA00009256"/>
    </source>
</evidence>
<dbReference type="Gene3D" id="3.40.50.620">
    <property type="entry name" value="HUPs"/>
    <property type="match status" value="1"/>
</dbReference>
<feature type="binding site" evidence="8">
    <location>
        <position position="154"/>
    </location>
    <ligand>
        <name>(R)-pantoate</name>
        <dbReference type="ChEBI" id="CHEBI:15980"/>
    </ligand>
</feature>
<dbReference type="GO" id="GO:0015940">
    <property type="term" value="P:pantothenate biosynthetic process"/>
    <property type="evidence" value="ECO:0007669"/>
    <property type="project" value="UniProtKB-UniRule"/>
</dbReference>
<evidence type="ECO:0000256" key="5">
    <source>
        <dbReference type="ARBA" id="ARBA00022741"/>
    </source>
</evidence>
<dbReference type="CDD" id="cd00560">
    <property type="entry name" value="PanC"/>
    <property type="match status" value="1"/>
</dbReference>
<proteinExistence type="inferred from homology"/>
<reference evidence="9 10" key="1">
    <citation type="submission" date="2013-03" db="EMBL/GenBank/DDBJ databases">
        <title>Reference genome for the Human Microbiome Project.</title>
        <authorList>
            <person name="Aqrawi P."/>
            <person name="Ayvaz T."/>
            <person name="Bess C."/>
            <person name="Blankenburg K."/>
            <person name="Coyle M."/>
            <person name="Deng J."/>
            <person name="Forbes L."/>
            <person name="Fowler G."/>
            <person name="Francisco L."/>
            <person name="Fu Q."/>
            <person name="Gibbs R."/>
            <person name="Gross S."/>
            <person name="Gubbala S."/>
            <person name="Hale W."/>
            <person name="Hemphill L."/>
            <person name="Highlander S."/>
            <person name="Hirani K."/>
            <person name="Jackson L."/>
            <person name="Jakkamsetti A."/>
            <person name="Javaid M."/>
            <person name="Jayaseelan J.C."/>
            <person name="Jiang H."/>
            <person name="Joshi V."/>
            <person name="Korchina V."/>
            <person name="Kovar C."/>
            <person name="Lara F."/>
            <person name="Lee S."/>
            <person name="Liu Y."/>
            <person name="Mata R."/>
            <person name="Mathew T."/>
            <person name="Munidasa M."/>
            <person name="Muzny D."/>
            <person name="Nazareth L."/>
            <person name="Ngo R."/>
            <person name="Nguyen L."/>
            <person name="Nguyen N."/>
            <person name="Okwuonu G."/>
            <person name="Ongeri F."/>
            <person name="Palculict T."/>
            <person name="Patil S."/>
            <person name="Petrosino J."/>
            <person name="Pham C."/>
            <person name="Pham P."/>
            <person name="Pu L.-L."/>
            <person name="Qin X."/>
            <person name="Qu J."/>
            <person name="Reid J."/>
            <person name="Ross M."/>
            <person name="Ruth R."/>
            <person name="Saada N."/>
            <person name="San Lucas F."/>
            <person name="Santibanez J."/>
            <person name="Shang Y."/>
            <person name="Simmons D."/>
            <person name="Song X.-Z."/>
            <person name="Tang L.-Y."/>
            <person name="Thornton R."/>
            <person name="Warren J."/>
            <person name="Weissenberger G."/>
            <person name="Wilczek-Boney K."/>
            <person name="Worley K."/>
            <person name="Youmans B."/>
            <person name="Zhang J."/>
            <person name="Zhang L."/>
            <person name="Zhao Z."/>
            <person name="Zhou C."/>
            <person name="Zhu D."/>
            <person name="Zhu Y."/>
        </authorList>
    </citation>
    <scope>NUCLEOTIDE SEQUENCE [LARGE SCALE GENOMIC DNA]</scope>
    <source>
        <strain evidence="9 10">F0333</strain>
    </source>
</reference>
<dbReference type="UniPathway" id="UPA00028">
    <property type="reaction ID" value="UER00005"/>
</dbReference>
<dbReference type="PATRIC" id="fig|888050.3.peg.580"/>
<evidence type="ECO:0000313" key="10">
    <source>
        <dbReference type="Proteomes" id="UP000013015"/>
    </source>
</evidence>
<feature type="active site" description="Proton donor" evidence="8">
    <location>
        <position position="38"/>
    </location>
</feature>
<protein>
    <recommendedName>
        <fullName evidence="8">Pantothenate synthetase</fullName>
        <shortName evidence="8">PS</shortName>
        <ecNumber evidence="8">6.3.2.1</ecNumber>
    </recommendedName>
    <alternativeName>
        <fullName evidence="8">Pantoate--beta-alanine ligase</fullName>
    </alternativeName>
    <alternativeName>
        <fullName evidence="8">Pantoate-activating enzyme</fullName>
    </alternativeName>
</protein>
<dbReference type="GO" id="GO:0004592">
    <property type="term" value="F:pantoate-beta-alanine ligase activity"/>
    <property type="evidence" value="ECO:0007669"/>
    <property type="project" value="UniProtKB-UniRule"/>
</dbReference>
<dbReference type="Gene3D" id="3.30.1300.10">
    <property type="entry name" value="Pantoate-beta-alanine ligase, C-terminal domain"/>
    <property type="match status" value="1"/>
</dbReference>
<comment type="similarity">
    <text evidence="2 8">Belongs to the pantothenate synthetase family.</text>
</comment>
<dbReference type="InterPro" id="IPR042176">
    <property type="entry name" value="Pantoate_ligase_C"/>
</dbReference>
<dbReference type="EC" id="6.3.2.1" evidence="8"/>
<gene>
    <name evidence="8" type="primary">panC</name>
    <name evidence="9" type="ORF">HMPREF9004_0608</name>
</gene>
<dbReference type="NCBIfam" id="TIGR00125">
    <property type="entry name" value="cyt_tran_rel"/>
    <property type="match status" value="1"/>
</dbReference>
<accession>N6WE83</accession>